<feature type="transmembrane region" description="Helical" evidence="1">
    <location>
        <begin position="7"/>
        <end position="26"/>
    </location>
</feature>
<comment type="caution">
    <text evidence="2">The sequence shown here is derived from an EMBL/GenBank/DDBJ whole genome shotgun (WGS) entry which is preliminary data.</text>
</comment>
<dbReference type="InterPro" id="IPR021218">
    <property type="entry name" value="DUF2784"/>
</dbReference>
<organism evidence="2 3">
    <name type="scientific">Spartinivicinus poritis</name>
    <dbReference type="NCBI Taxonomy" id="2994640"/>
    <lineage>
        <taxon>Bacteria</taxon>
        <taxon>Pseudomonadati</taxon>
        <taxon>Pseudomonadota</taxon>
        <taxon>Gammaproteobacteria</taxon>
        <taxon>Oceanospirillales</taxon>
        <taxon>Zooshikellaceae</taxon>
        <taxon>Spartinivicinus</taxon>
    </lineage>
</organism>
<evidence type="ECO:0000256" key="1">
    <source>
        <dbReference type="SAM" id="Phobius"/>
    </source>
</evidence>
<dbReference type="Pfam" id="PF10861">
    <property type="entry name" value="DUF2784"/>
    <property type="match status" value="1"/>
</dbReference>
<keyword evidence="1" id="KW-1133">Transmembrane helix</keyword>
<feature type="transmembrane region" description="Helical" evidence="1">
    <location>
        <begin position="98"/>
        <end position="116"/>
    </location>
</feature>
<keyword evidence="1" id="KW-0812">Transmembrane</keyword>
<name>A0ABT5UDL7_9GAMM</name>
<dbReference type="Proteomes" id="UP001528823">
    <property type="component" value="Unassembled WGS sequence"/>
</dbReference>
<evidence type="ECO:0000313" key="3">
    <source>
        <dbReference type="Proteomes" id="UP001528823"/>
    </source>
</evidence>
<reference evidence="2 3" key="1">
    <citation type="submission" date="2022-11" db="EMBL/GenBank/DDBJ databases">
        <title>Spartinivicinus poritis sp. nov., isolated from scleractinian coral Porites lutea.</title>
        <authorList>
            <person name="Zhang G."/>
            <person name="Cai L."/>
            <person name="Wei Q."/>
        </authorList>
    </citation>
    <scope>NUCLEOTIDE SEQUENCE [LARGE SCALE GENOMIC DNA]</scope>
    <source>
        <strain evidence="2 3">A2-2</strain>
    </source>
</reference>
<gene>
    <name evidence="2" type="ORF">ORQ98_20320</name>
</gene>
<proteinExistence type="predicted"/>
<feature type="transmembrane region" description="Helical" evidence="1">
    <location>
        <begin position="32"/>
        <end position="51"/>
    </location>
</feature>
<dbReference type="EMBL" id="JAPMOU010000032">
    <property type="protein sequence ID" value="MDE1464310.1"/>
    <property type="molecule type" value="Genomic_DNA"/>
</dbReference>
<sequence length="117" mass="13344">MNKVYNWALHTLHIAIIIFSMTGWLFAVTRPYHLVLCGLIIFSWFGVGLLVKKPGMCLVTELQKKIWKTMGIEDRDGYIIYLVEKITGKAANSKKADIVTQVCFFSAFVLSICFFMS</sequence>
<dbReference type="RefSeq" id="WP_274690638.1">
    <property type="nucleotide sequence ID" value="NZ_JAPMOU010000032.1"/>
</dbReference>
<protein>
    <submittedName>
        <fullName evidence="2">DUF2784 family protein</fullName>
    </submittedName>
</protein>
<evidence type="ECO:0000313" key="2">
    <source>
        <dbReference type="EMBL" id="MDE1464310.1"/>
    </source>
</evidence>
<keyword evidence="1" id="KW-0472">Membrane</keyword>
<keyword evidence="3" id="KW-1185">Reference proteome</keyword>
<accession>A0ABT5UDL7</accession>